<proteinExistence type="predicted"/>
<dbReference type="OrthoDB" id="145361at2"/>
<reference evidence="1 2" key="1">
    <citation type="submission" date="2018-11" db="EMBL/GenBank/DDBJ databases">
        <authorList>
            <person name="Li F."/>
        </authorList>
    </citation>
    <scope>NUCLEOTIDE SEQUENCE [LARGE SCALE GENOMIC DNA]</scope>
    <source>
        <strain evidence="1 2">Gsoil 097</strain>
    </source>
</reference>
<protein>
    <submittedName>
        <fullName evidence="1">Uncharacterized protein</fullName>
    </submittedName>
</protein>
<gene>
    <name evidence="1" type="ORF">EFK50_11165</name>
</gene>
<sequence>MHLDGLVTFGSQWPLFDLVDPRGVVDRFAGTPVSLPDTLTGHWLNLWEPLDPLAFVAGKLFRLADGSEPDDREVPYRTSSGLWTHSAYWSHPALPRAVEETFPT</sequence>
<dbReference type="AlphaFoldDB" id="A0A3N0CGH8"/>
<keyword evidence="2" id="KW-1185">Reference proteome</keyword>
<comment type="caution">
    <text evidence="1">The sequence shown here is derived from an EMBL/GenBank/DDBJ whole genome shotgun (WGS) entry which is preliminary data.</text>
</comment>
<dbReference type="EMBL" id="RJSE01000007">
    <property type="protein sequence ID" value="RNL62331.1"/>
    <property type="molecule type" value="Genomic_DNA"/>
</dbReference>
<name>A0A3N0CGH8_9ACTN</name>
<organism evidence="1 2">
    <name type="scientific">Nocardioides marmoriginsengisoli</name>
    <dbReference type="NCBI Taxonomy" id="661483"/>
    <lineage>
        <taxon>Bacteria</taxon>
        <taxon>Bacillati</taxon>
        <taxon>Actinomycetota</taxon>
        <taxon>Actinomycetes</taxon>
        <taxon>Propionibacteriales</taxon>
        <taxon>Nocardioidaceae</taxon>
        <taxon>Nocardioides</taxon>
    </lineage>
</organism>
<dbReference type="Proteomes" id="UP000267128">
    <property type="component" value="Unassembled WGS sequence"/>
</dbReference>
<accession>A0A3N0CGH8</accession>
<evidence type="ECO:0000313" key="1">
    <source>
        <dbReference type="EMBL" id="RNL62331.1"/>
    </source>
</evidence>
<evidence type="ECO:0000313" key="2">
    <source>
        <dbReference type="Proteomes" id="UP000267128"/>
    </source>
</evidence>